<gene>
    <name evidence="2" type="ORF">SmJEL517_g05495</name>
</gene>
<evidence type="ECO:0000313" key="2">
    <source>
        <dbReference type="EMBL" id="TPX31066.1"/>
    </source>
</evidence>
<protein>
    <submittedName>
        <fullName evidence="2">Uncharacterized protein</fullName>
    </submittedName>
</protein>
<keyword evidence="3" id="KW-1185">Reference proteome</keyword>
<dbReference type="EMBL" id="QEAO01000051">
    <property type="protein sequence ID" value="TPX31066.1"/>
    <property type="molecule type" value="Genomic_DNA"/>
</dbReference>
<reference evidence="2 3" key="1">
    <citation type="journal article" date="2019" name="Sci. Rep.">
        <title>Comparative genomics of chytrid fungi reveal insights into the obligate biotrophic and pathogenic lifestyle of Synchytrium endobioticum.</title>
        <authorList>
            <person name="van de Vossenberg B.T.L.H."/>
            <person name="Warris S."/>
            <person name="Nguyen H.D.T."/>
            <person name="van Gent-Pelzer M.P.E."/>
            <person name="Joly D.L."/>
            <person name="van de Geest H.C."/>
            <person name="Bonants P.J.M."/>
            <person name="Smith D.S."/>
            <person name="Levesque C.A."/>
            <person name="van der Lee T.A.J."/>
        </authorList>
    </citation>
    <scope>NUCLEOTIDE SEQUENCE [LARGE SCALE GENOMIC DNA]</scope>
    <source>
        <strain evidence="2 3">JEL517</strain>
    </source>
</reference>
<name>A0A507BZ90_9FUNG</name>
<comment type="caution">
    <text evidence="2">The sequence shown here is derived from an EMBL/GenBank/DDBJ whole genome shotgun (WGS) entry which is preliminary data.</text>
</comment>
<dbReference type="Proteomes" id="UP000319731">
    <property type="component" value="Unassembled WGS sequence"/>
</dbReference>
<organism evidence="2 3">
    <name type="scientific">Synchytrium microbalum</name>
    <dbReference type="NCBI Taxonomy" id="1806994"/>
    <lineage>
        <taxon>Eukaryota</taxon>
        <taxon>Fungi</taxon>
        <taxon>Fungi incertae sedis</taxon>
        <taxon>Chytridiomycota</taxon>
        <taxon>Chytridiomycota incertae sedis</taxon>
        <taxon>Chytridiomycetes</taxon>
        <taxon>Synchytriales</taxon>
        <taxon>Synchytriaceae</taxon>
        <taxon>Synchytrium</taxon>
    </lineage>
</organism>
<sequence>MGNQTNSALLIAFLAVAFASNPDSDSFRKYIEQNLQQNGSTSWLERKFVSNAALMLYTRQDYKFFSIVDVPENESFL</sequence>
<evidence type="ECO:0000256" key="1">
    <source>
        <dbReference type="SAM" id="SignalP"/>
    </source>
</evidence>
<feature type="signal peptide" evidence="1">
    <location>
        <begin position="1"/>
        <end position="19"/>
    </location>
</feature>
<keyword evidence="1" id="KW-0732">Signal</keyword>
<dbReference type="RefSeq" id="XP_031022583.1">
    <property type="nucleotide sequence ID" value="XM_031171421.1"/>
</dbReference>
<dbReference type="GeneID" id="42006718"/>
<feature type="chain" id="PRO_5021222459" evidence="1">
    <location>
        <begin position="20"/>
        <end position="77"/>
    </location>
</feature>
<dbReference type="AlphaFoldDB" id="A0A507BZ90"/>
<accession>A0A507BZ90</accession>
<evidence type="ECO:0000313" key="3">
    <source>
        <dbReference type="Proteomes" id="UP000319731"/>
    </source>
</evidence>
<dbReference type="OrthoDB" id="5572427at2759"/>
<proteinExistence type="predicted"/>